<sequence length="257" mass="29301">MTLEDALNLFALPKEDASWMVIMGKSVLAYSSIPDASQKLTLPFVEAVTIKLFRLWSGSIAILSKYGCQTVHKHATVRMKLMAPSLDNSFRMRMRSGAEESQFNYLLENVQVINLVPYEDRYFWSLESEGDYSVASIRKLINEKRFQEVGMTCVAGVYSDSPQAEKYDGRSLLCLSTLHFLKFPKNSFEVLKLLDNNVEVLKILENKLESMKILKNKLESLKLQENQPVDGLVPLSIKKFASESVLERLIKSKDNKF</sequence>
<keyword evidence="1" id="KW-0695">RNA-directed DNA polymerase</keyword>
<reference evidence="1" key="1">
    <citation type="journal article" date="2019" name="Sci. Rep.">
        <title>Draft genome of Tanacetum cinerariifolium, the natural source of mosquito coil.</title>
        <authorList>
            <person name="Yamashiro T."/>
            <person name="Shiraishi A."/>
            <person name="Satake H."/>
            <person name="Nakayama K."/>
        </authorList>
    </citation>
    <scope>NUCLEOTIDE SEQUENCE</scope>
</reference>
<dbReference type="AlphaFoldDB" id="A0A6L2NWE4"/>
<organism evidence="1">
    <name type="scientific">Tanacetum cinerariifolium</name>
    <name type="common">Dalmatian daisy</name>
    <name type="synonym">Chrysanthemum cinerariifolium</name>
    <dbReference type="NCBI Taxonomy" id="118510"/>
    <lineage>
        <taxon>Eukaryota</taxon>
        <taxon>Viridiplantae</taxon>
        <taxon>Streptophyta</taxon>
        <taxon>Embryophyta</taxon>
        <taxon>Tracheophyta</taxon>
        <taxon>Spermatophyta</taxon>
        <taxon>Magnoliopsida</taxon>
        <taxon>eudicotyledons</taxon>
        <taxon>Gunneridae</taxon>
        <taxon>Pentapetalae</taxon>
        <taxon>asterids</taxon>
        <taxon>campanulids</taxon>
        <taxon>Asterales</taxon>
        <taxon>Asteraceae</taxon>
        <taxon>Asteroideae</taxon>
        <taxon>Anthemideae</taxon>
        <taxon>Anthemidinae</taxon>
        <taxon>Tanacetum</taxon>
    </lineage>
</organism>
<protein>
    <submittedName>
        <fullName evidence="1">RNA-directed DNA polymerase, eukaryota</fullName>
    </submittedName>
</protein>
<keyword evidence="1" id="KW-0808">Transferase</keyword>
<evidence type="ECO:0000313" key="1">
    <source>
        <dbReference type="EMBL" id="GEU90520.1"/>
    </source>
</evidence>
<dbReference type="EMBL" id="BKCJ010010205">
    <property type="protein sequence ID" value="GEU90520.1"/>
    <property type="molecule type" value="Genomic_DNA"/>
</dbReference>
<comment type="caution">
    <text evidence="1">The sequence shown here is derived from an EMBL/GenBank/DDBJ whole genome shotgun (WGS) entry which is preliminary data.</text>
</comment>
<gene>
    <name evidence="1" type="ORF">Tci_062498</name>
</gene>
<name>A0A6L2NWE4_TANCI</name>
<accession>A0A6L2NWE4</accession>
<proteinExistence type="predicted"/>
<dbReference type="GO" id="GO:0003964">
    <property type="term" value="F:RNA-directed DNA polymerase activity"/>
    <property type="evidence" value="ECO:0007669"/>
    <property type="project" value="UniProtKB-KW"/>
</dbReference>
<keyword evidence="1" id="KW-0548">Nucleotidyltransferase</keyword>